<evidence type="ECO:0000259" key="2">
    <source>
        <dbReference type="Pfam" id="PF00975"/>
    </source>
</evidence>
<dbReference type="InterPro" id="IPR012223">
    <property type="entry name" value="TEII"/>
</dbReference>
<dbReference type="EMBL" id="FRCX01000002">
    <property type="protein sequence ID" value="SHM77384.1"/>
    <property type="molecule type" value="Genomic_DNA"/>
</dbReference>
<gene>
    <name evidence="3" type="ORF">SAMN05192549_102467</name>
</gene>
<evidence type="ECO:0000313" key="4">
    <source>
        <dbReference type="Proteomes" id="UP000184339"/>
    </source>
</evidence>
<dbReference type="InterPro" id="IPR029058">
    <property type="entry name" value="AB_hydrolase_fold"/>
</dbReference>
<proteinExistence type="inferred from homology"/>
<keyword evidence="4" id="KW-1185">Reference proteome</keyword>
<dbReference type="Pfam" id="PF00975">
    <property type="entry name" value="Thioesterase"/>
    <property type="match status" value="1"/>
</dbReference>
<dbReference type="GO" id="GO:0008610">
    <property type="term" value="P:lipid biosynthetic process"/>
    <property type="evidence" value="ECO:0007669"/>
    <property type="project" value="TreeGrafter"/>
</dbReference>
<accession>A0A1M7LHA4</accession>
<comment type="similarity">
    <text evidence="1">Belongs to the thioesterase family.</text>
</comment>
<organism evidence="3 4">
    <name type="scientific">Duganella sacchari</name>
    <dbReference type="NCBI Taxonomy" id="551987"/>
    <lineage>
        <taxon>Bacteria</taxon>
        <taxon>Pseudomonadati</taxon>
        <taxon>Pseudomonadota</taxon>
        <taxon>Betaproteobacteria</taxon>
        <taxon>Burkholderiales</taxon>
        <taxon>Oxalobacteraceae</taxon>
        <taxon>Telluria group</taxon>
        <taxon>Duganella</taxon>
    </lineage>
</organism>
<reference evidence="4" key="1">
    <citation type="submission" date="2016-11" db="EMBL/GenBank/DDBJ databases">
        <authorList>
            <person name="Varghese N."/>
            <person name="Submissions S."/>
        </authorList>
    </citation>
    <scope>NUCLEOTIDE SEQUENCE [LARGE SCALE GENOMIC DNA]</scope>
    <source>
        <strain evidence="4">Sac-22</strain>
    </source>
</reference>
<dbReference type="InterPro" id="IPR001031">
    <property type="entry name" value="Thioesterase"/>
</dbReference>
<evidence type="ECO:0000256" key="1">
    <source>
        <dbReference type="ARBA" id="ARBA00007169"/>
    </source>
</evidence>
<evidence type="ECO:0000313" key="3">
    <source>
        <dbReference type="EMBL" id="SHM77384.1"/>
    </source>
</evidence>
<sequence length="253" mass="27659">MTSAPLTLLCLPNAGGSAAMYHRWKRLLPDWLTVLPMELPGRGHLGSQPLVSDYDAMVTQLASDYLALPPGRYALFGHSMGGLLAYGLAQRLSLSVAGRAPCALLVSASAAPTCRNPVVGDLRDGALIAEMRKQGGTPEEAFASEELMQMVLPVMRADYQVCASFQHDARRQPLALPLHVFAGRSDHNTPQQMAAWHHETQASFSLHWFDGGHFYLRDAPQEALLMHTIERLLHTNRIERTGAAIVLAGQEMV</sequence>
<dbReference type="PANTHER" id="PTHR11487:SF0">
    <property type="entry name" value="S-ACYL FATTY ACID SYNTHASE THIOESTERASE, MEDIUM CHAIN"/>
    <property type="match status" value="1"/>
</dbReference>
<dbReference type="Proteomes" id="UP000184339">
    <property type="component" value="Unassembled WGS sequence"/>
</dbReference>
<feature type="domain" description="Thioesterase" evidence="2">
    <location>
        <begin position="7"/>
        <end position="227"/>
    </location>
</feature>
<dbReference type="SUPFAM" id="SSF53474">
    <property type="entry name" value="alpha/beta-Hydrolases"/>
    <property type="match status" value="1"/>
</dbReference>
<dbReference type="Gene3D" id="3.40.50.1820">
    <property type="entry name" value="alpha/beta hydrolase"/>
    <property type="match status" value="1"/>
</dbReference>
<dbReference type="PANTHER" id="PTHR11487">
    <property type="entry name" value="THIOESTERASE"/>
    <property type="match status" value="1"/>
</dbReference>
<dbReference type="STRING" id="551987.SAMN05192549_102467"/>
<protein>
    <submittedName>
        <fullName evidence="3">Surfactin synthase thioesterase subunit</fullName>
    </submittedName>
</protein>
<dbReference type="RefSeq" id="WP_072782429.1">
    <property type="nucleotide sequence ID" value="NZ_FRCX01000002.1"/>
</dbReference>
<dbReference type="AlphaFoldDB" id="A0A1M7LHA4"/>
<name>A0A1M7LHA4_9BURK</name>